<feature type="compositionally biased region" description="Basic and acidic residues" evidence="6">
    <location>
        <begin position="186"/>
        <end position="195"/>
    </location>
</feature>
<dbReference type="Pfam" id="PF09805">
    <property type="entry name" value="Nop25"/>
    <property type="match status" value="1"/>
</dbReference>
<reference evidence="7 8" key="1">
    <citation type="journal article" date="2024" name="J Genomics">
        <title>Draft genome sequencing and assembly of Favolaschia claudopus CIRM-BRFM 2984 isolated from oak limbs.</title>
        <authorList>
            <person name="Navarro D."/>
            <person name="Drula E."/>
            <person name="Chaduli D."/>
            <person name="Cazenave R."/>
            <person name="Ahrendt S."/>
            <person name="Wang J."/>
            <person name="Lipzen A."/>
            <person name="Daum C."/>
            <person name="Barry K."/>
            <person name="Grigoriev I.V."/>
            <person name="Favel A."/>
            <person name="Rosso M.N."/>
            <person name="Martin F."/>
        </authorList>
    </citation>
    <scope>NUCLEOTIDE SEQUENCE [LARGE SCALE GENOMIC DNA]</scope>
    <source>
        <strain evidence="7 8">CIRM-BRFM 2984</strain>
    </source>
</reference>
<comment type="subcellular location">
    <subcellularLocation>
        <location evidence="1">Nucleus</location>
        <location evidence="1">Nucleolus</location>
    </subcellularLocation>
</comment>
<evidence type="ECO:0000256" key="2">
    <source>
        <dbReference type="ARBA" id="ARBA00007175"/>
    </source>
</evidence>
<keyword evidence="3 5" id="KW-0175">Coiled coil</keyword>
<sequence length="232" mass="26170">MNNHNIASLTRSHVAIAAKKRAKAAQIKEILFDDDARREFLTGFHKRKVAKADAARKKAVEREKQERLEARREQRRELRERAIENAAQVEQAYGATVDDLNEDEEWTGISAAVGKGKGKQMEEEYEDEDMLATVTVVEDFDPDTLIHGPPAVPKSEPKIPSSSVEPTVTPKEKAERSTKKNKPKKIRYETKDARKAQRTKQRARRTEKAELAGGKASRKKGTSKKRGNGGRR</sequence>
<keyword evidence="4" id="KW-0539">Nucleus</keyword>
<feature type="coiled-coil region" evidence="5">
    <location>
        <begin position="51"/>
        <end position="85"/>
    </location>
</feature>
<feature type="region of interest" description="Disordered" evidence="6">
    <location>
        <begin position="141"/>
        <end position="232"/>
    </location>
</feature>
<dbReference type="AlphaFoldDB" id="A0AAW0A915"/>
<evidence type="ECO:0000256" key="6">
    <source>
        <dbReference type="SAM" id="MobiDB-lite"/>
    </source>
</evidence>
<evidence type="ECO:0000313" key="8">
    <source>
        <dbReference type="Proteomes" id="UP001362999"/>
    </source>
</evidence>
<feature type="compositionally biased region" description="Basic residues" evidence="6">
    <location>
        <begin position="216"/>
        <end position="232"/>
    </location>
</feature>
<evidence type="ECO:0000256" key="3">
    <source>
        <dbReference type="ARBA" id="ARBA00023054"/>
    </source>
</evidence>
<dbReference type="InterPro" id="IPR019186">
    <property type="entry name" value="Nucleolar_protein_12"/>
</dbReference>
<comment type="similarity">
    <text evidence="2">Belongs to the RRP17 family.</text>
</comment>
<dbReference type="Proteomes" id="UP001362999">
    <property type="component" value="Unassembled WGS sequence"/>
</dbReference>
<dbReference type="PANTHER" id="PTHR14577:SF0">
    <property type="entry name" value="NUCLEOLAR PROTEIN 12"/>
    <property type="match status" value="1"/>
</dbReference>
<dbReference type="GO" id="GO:0005730">
    <property type="term" value="C:nucleolus"/>
    <property type="evidence" value="ECO:0007669"/>
    <property type="project" value="UniProtKB-SubCell"/>
</dbReference>
<dbReference type="PANTHER" id="PTHR14577">
    <property type="entry name" value="NUCLEOLAR PROTEIN 12"/>
    <property type="match status" value="1"/>
</dbReference>
<dbReference type="EMBL" id="JAWWNJ010000077">
    <property type="protein sequence ID" value="KAK7005608.1"/>
    <property type="molecule type" value="Genomic_DNA"/>
</dbReference>
<organism evidence="7 8">
    <name type="scientific">Favolaschia claudopus</name>
    <dbReference type="NCBI Taxonomy" id="2862362"/>
    <lineage>
        <taxon>Eukaryota</taxon>
        <taxon>Fungi</taxon>
        <taxon>Dikarya</taxon>
        <taxon>Basidiomycota</taxon>
        <taxon>Agaricomycotina</taxon>
        <taxon>Agaricomycetes</taxon>
        <taxon>Agaricomycetidae</taxon>
        <taxon>Agaricales</taxon>
        <taxon>Marasmiineae</taxon>
        <taxon>Mycenaceae</taxon>
        <taxon>Favolaschia</taxon>
    </lineage>
</organism>
<evidence type="ECO:0000256" key="1">
    <source>
        <dbReference type="ARBA" id="ARBA00004604"/>
    </source>
</evidence>
<protein>
    <submittedName>
        <fullName evidence="7">Nucleolar protein 12-domain-containing protein</fullName>
    </submittedName>
</protein>
<accession>A0AAW0A915</accession>
<evidence type="ECO:0000313" key="7">
    <source>
        <dbReference type="EMBL" id="KAK7005608.1"/>
    </source>
</evidence>
<keyword evidence="8" id="KW-1185">Reference proteome</keyword>
<evidence type="ECO:0000256" key="4">
    <source>
        <dbReference type="ARBA" id="ARBA00023242"/>
    </source>
</evidence>
<dbReference type="GO" id="GO:0019843">
    <property type="term" value="F:rRNA binding"/>
    <property type="evidence" value="ECO:0007669"/>
    <property type="project" value="TreeGrafter"/>
</dbReference>
<proteinExistence type="inferred from homology"/>
<name>A0AAW0A915_9AGAR</name>
<gene>
    <name evidence="7" type="ORF">R3P38DRAFT_3038536</name>
</gene>
<evidence type="ECO:0000256" key="5">
    <source>
        <dbReference type="SAM" id="Coils"/>
    </source>
</evidence>
<comment type="caution">
    <text evidence="7">The sequence shown here is derived from an EMBL/GenBank/DDBJ whole genome shotgun (WGS) entry which is preliminary data.</text>
</comment>